<dbReference type="EMBL" id="LCUC01000265">
    <property type="protein sequence ID" value="KKY33070.1"/>
    <property type="molecule type" value="Genomic_DNA"/>
</dbReference>
<feature type="chain" id="PRO_5002545585" evidence="2">
    <location>
        <begin position="17"/>
        <end position="229"/>
    </location>
</feature>
<comment type="caution">
    <text evidence="3">The sequence shown here is derived from an EMBL/GenBank/DDBJ whole genome shotgun (WGS) entry which is preliminary data.</text>
</comment>
<protein>
    <submittedName>
        <fullName evidence="3">Putative infection structure specific protein</fullName>
    </submittedName>
</protein>
<evidence type="ECO:0000313" key="3">
    <source>
        <dbReference type="EMBL" id="KKY33070.1"/>
    </source>
</evidence>
<dbReference type="OrthoDB" id="3561078at2759"/>
<reference evidence="3 4" key="1">
    <citation type="submission" date="2015-05" db="EMBL/GenBank/DDBJ databases">
        <title>Distinctive expansion of gene families associated with plant cell wall degradation and secondary metabolism in the genomes of grapevine trunk pathogens.</title>
        <authorList>
            <person name="Lawrence D.P."/>
            <person name="Travadon R."/>
            <person name="Rolshausen P.E."/>
            <person name="Baumgartner K."/>
        </authorList>
    </citation>
    <scope>NUCLEOTIDE SEQUENCE [LARGE SCALE GENOMIC DNA]</scope>
    <source>
        <strain evidence="3">DA912</strain>
    </source>
</reference>
<keyword evidence="4" id="KW-1185">Reference proteome</keyword>
<name>A0A0G2HYS4_9PEZI</name>
<evidence type="ECO:0000313" key="4">
    <source>
        <dbReference type="Proteomes" id="UP000034680"/>
    </source>
</evidence>
<dbReference type="AlphaFoldDB" id="A0A0G2HYS4"/>
<evidence type="ECO:0000256" key="2">
    <source>
        <dbReference type="SAM" id="SignalP"/>
    </source>
</evidence>
<dbReference type="STRING" id="1214573.A0A0G2HYS4"/>
<dbReference type="Proteomes" id="UP000034680">
    <property type="component" value="Unassembled WGS sequence"/>
</dbReference>
<reference evidence="3 4" key="2">
    <citation type="submission" date="2015-05" db="EMBL/GenBank/DDBJ databases">
        <authorList>
            <person name="Morales-Cruz A."/>
            <person name="Amrine K.C."/>
            <person name="Cantu D."/>
        </authorList>
    </citation>
    <scope>NUCLEOTIDE SEQUENCE [LARGE SCALE GENOMIC DNA]</scope>
    <source>
        <strain evidence="3">DA912</strain>
    </source>
</reference>
<organism evidence="3 4">
    <name type="scientific">Diaporthe ampelina</name>
    <dbReference type="NCBI Taxonomy" id="1214573"/>
    <lineage>
        <taxon>Eukaryota</taxon>
        <taxon>Fungi</taxon>
        <taxon>Dikarya</taxon>
        <taxon>Ascomycota</taxon>
        <taxon>Pezizomycotina</taxon>
        <taxon>Sordariomycetes</taxon>
        <taxon>Sordariomycetidae</taxon>
        <taxon>Diaporthales</taxon>
        <taxon>Diaporthaceae</taxon>
        <taxon>Diaporthe</taxon>
    </lineage>
</organism>
<keyword evidence="2" id="KW-0732">Signal</keyword>
<feature type="region of interest" description="Disordered" evidence="1">
    <location>
        <begin position="140"/>
        <end position="206"/>
    </location>
</feature>
<evidence type="ECO:0000256" key="1">
    <source>
        <dbReference type="SAM" id="MobiDB-lite"/>
    </source>
</evidence>
<proteinExistence type="predicted"/>
<accession>A0A0G2HYS4</accession>
<sequence>MHSQLVIAALAASASASVNLFPGHGAIRRDLLAARQTETPSATSGGLSDTECQATLLAITTELPMPEGDLLEWEQLQSGTNPCSVTEVPSSLSSQYTSYIDAVLSWYSASSSELLDAISACPQYAAAVSEVQVCTSSLSAETTGSGSASGATATESDGEASATGSSTGTATESGSSDSTGTATESGSSDSTGTASASASSSAETAGAPMREAGIVGAVLAGVLGVAVAL</sequence>
<feature type="signal peptide" evidence="2">
    <location>
        <begin position="1"/>
        <end position="16"/>
    </location>
</feature>
<gene>
    <name evidence="3" type="ORF">UCDDA912_g06978</name>
</gene>